<organism evidence="9 10">
    <name type="scientific">Apolygus lucorum</name>
    <name type="common">Small green plant bug</name>
    <name type="synonym">Lygocoris lucorum</name>
    <dbReference type="NCBI Taxonomy" id="248454"/>
    <lineage>
        <taxon>Eukaryota</taxon>
        <taxon>Metazoa</taxon>
        <taxon>Ecdysozoa</taxon>
        <taxon>Arthropoda</taxon>
        <taxon>Hexapoda</taxon>
        <taxon>Insecta</taxon>
        <taxon>Pterygota</taxon>
        <taxon>Neoptera</taxon>
        <taxon>Paraneoptera</taxon>
        <taxon>Hemiptera</taxon>
        <taxon>Heteroptera</taxon>
        <taxon>Panheteroptera</taxon>
        <taxon>Cimicomorpha</taxon>
        <taxon>Miridae</taxon>
        <taxon>Mirini</taxon>
        <taxon>Apolygus</taxon>
    </lineage>
</organism>
<name>A0A8S9XYW1_APOLU</name>
<keyword evidence="7" id="KW-0732">Signal</keyword>
<dbReference type="CDD" id="cd11304">
    <property type="entry name" value="Cadherin_repeat"/>
    <property type="match status" value="1"/>
</dbReference>
<feature type="domain" description="Cadherin" evidence="8">
    <location>
        <begin position="154"/>
        <end position="226"/>
    </location>
</feature>
<dbReference type="GO" id="GO:0016342">
    <property type="term" value="C:catenin complex"/>
    <property type="evidence" value="ECO:0007669"/>
    <property type="project" value="TreeGrafter"/>
</dbReference>
<dbReference type="GO" id="GO:0007156">
    <property type="term" value="P:homophilic cell adhesion via plasma membrane adhesion molecules"/>
    <property type="evidence" value="ECO:0007669"/>
    <property type="project" value="InterPro"/>
</dbReference>
<dbReference type="Pfam" id="PF00028">
    <property type="entry name" value="Cadherin"/>
    <property type="match status" value="1"/>
</dbReference>
<dbReference type="Gene3D" id="2.60.40.60">
    <property type="entry name" value="Cadherins"/>
    <property type="match status" value="2"/>
</dbReference>
<evidence type="ECO:0000256" key="4">
    <source>
        <dbReference type="ARBA" id="ARBA00023136"/>
    </source>
</evidence>
<dbReference type="EMBL" id="WIXP02000003">
    <property type="protein sequence ID" value="KAF6213709.1"/>
    <property type="molecule type" value="Genomic_DNA"/>
</dbReference>
<dbReference type="PRINTS" id="PR00205">
    <property type="entry name" value="CADHERIN"/>
</dbReference>
<evidence type="ECO:0000256" key="3">
    <source>
        <dbReference type="ARBA" id="ARBA00022837"/>
    </source>
</evidence>
<evidence type="ECO:0000256" key="5">
    <source>
        <dbReference type="PROSITE-ProRule" id="PRU00043"/>
    </source>
</evidence>
<proteinExistence type="predicted"/>
<dbReference type="GO" id="GO:0008013">
    <property type="term" value="F:beta-catenin binding"/>
    <property type="evidence" value="ECO:0007669"/>
    <property type="project" value="TreeGrafter"/>
</dbReference>
<reference evidence="9" key="1">
    <citation type="journal article" date="2021" name="Mol. Ecol. Resour.">
        <title>Apolygus lucorum genome provides insights into omnivorousness and mesophyll feeding.</title>
        <authorList>
            <person name="Liu Y."/>
            <person name="Liu H."/>
            <person name="Wang H."/>
            <person name="Huang T."/>
            <person name="Liu B."/>
            <person name="Yang B."/>
            <person name="Yin L."/>
            <person name="Li B."/>
            <person name="Zhang Y."/>
            <person name="Zhang S."/>
            <person name="Jiang F."/>
            <person name="Zhang X."/>
            <person name="Ren Y."/>
            <person name="Wang B."/>
            <person name="Wang S."/>
            <person name="Lu Y."/>
            <person name="Wu K."/>
            <person name="Fan W."/>
            <person name="Wang G."/>
        </authorList>
    </citation>
    <scope>NUCLEOTIDE SEQUENCE</scope>
    <source>
        <strain evidence="9">12Hb</strain>
    </source>
</reference>
<dbReference type="PROSITE" id="PS51257">
    <property type="entry name" value="PROKAR_LIPOPROTEIN"/>
    <property type="match status" value="1"/>
</dbReference>
<protein>
    <recommendedName>
        <fullName evidence="8">Cadherin domain-containing protein</fullName>
    </recommendedName>
</protein>
<dbReference type="OrthoDB" id="6252479at2759"/>
<feature type="compositionally biased region" description="Polar residues" evidence="6">
    <location>
        <begin position="226"/>
        <end position="242"/>
    </location>
</feature>
<sequence length="242" mass="26668">MKGIIIPFMVLGTIAAVSGQGCQFYPLGEYLRFVRVPESLPVGDEVLLVEVHPRKNLTIQAVDAKEDAHFFRYKTVNRTHISLRLAQSLENLVDNPIPQNVLKFRLVCDYQEGDDTINNYLSATVYVEDVNDHGPVFVDAPYHVNVDELTPTGLTVLTGGNTGSKFSLEMQGHRPALVLKKPLDYDTGDTDFKLIVTASDRGTPPWSSTATVSITVNDSDDLSPNLPKTSIEPKSSNLIPSR</sequence>
<dbReference type="PANTHER" id="PTHR24027">
    <property type="entry name" value="CADHERIN-23"/>
    <property type="match status" value="1"/>
</dbReference>
<dbReference type="PANTHER" id="PTHR24027:SF438">
    <property type="entry name" value="CADHERIN 23"/>
    <property type="match status" value="1"/>
</dbReference>
<evidence type="ECO:0000256" key="2">
    <source>
        <dbReference type="ARBA" id="ARBA00022737"/>
    </source>
</evidence>
<gene>
    <name evidence="9" type="ORF">GE061_011431</name>
</gene>
<evidence type="ECO:0000313" key="10">
    <source>
        <dbReference type="Proteomes" id="UP000466442"/>
    </source>
</evidence>
<feature type="signal peptide" evidence="7">
    <location>
        <begin position="1"/>
        <end position="19"/>
    </location>
</feature>
<feature type="region of interest" description="Disordered" evidence="6">
    <location>
        <begin position="219"/>
        <end position="242"/>
    </location>
</feature>
<dbReference type="InterPro" id="IPR002126">
    <property type="entry name" value="Cadherin-like_dom"/>
</dbReference>
<dbReference type="InterPro" id="IPR015919">
    <property type="entry name" value="Cadherin-like_sf"/>
</dbReference>
<comment type="caution">
    <text evidence="9">The sequence shown here is derived from an EMBL/GenBank/DDBJ whole genome shotgun (WGS) entry which is preliminary data.</text>
</comment>
<dbReference type="PROSITE" id="PS50268">
    <property type="entry name" value="CADHERIN_2"/>
    <property type="match status" value="1"/>
</dbReference>
<dbReference type="AlphaFoldDB" id="A0A8S9XYW1"/>
<evidence type="ECO:0000313" key="9">
    <source>
        <dbReference type="EMBL" id="KAF6213709.1"/>
    </source>
</evidence>
<feature type="chain" id="PRO_5035803734" description="Cadherin domain-containing protein" evidence="7">
    <location>
        <begin position="20"/>
        <end position="242"/>
    </location>
</feature>
<dbReference type="InterPro" id="IPR039808">
    <property type="entry name" value="Cadherin"/>
</dbReference>
<dbReference type="GO" id="GO:0005509">
    <property type="term" value="F:calcium ion binding"/>
    <property type="evidence" value="ECO:0007669"/>
    <property type="project" value="UniProtKB-UniRule"/>
</dbReference>
<dbReference type="SMART" id="SM00112">
    <property type="entry name" value="CA"/>
    <property type="match status" value="1"/>
</dbReference>
<accession>A0A8S9XYW1</accession>
<dbReference type="GO" id="GO:0016477">
    <property type="term" value="P:cell migration"/>
    <property type="evidence" value="ECO:0007669"/>
    <property type="project" value="TreeGrafter"/>
</dbReference>
<keyword evidence="10" id="KW-1185">Reference proteome</keyword>
<comment type="subcellular location">
    <subcellularLocation>
        <location evidence="1">Membrane</location>
    </subcellularLocation>
</comment>
<dbReference type="GO" id="GO:0045296">
    <property type="term" value="F:cadherin binding"/>
    <property type="evidence" value="ECO:0007669"/>
    <property type="project" value="TreeGrafter"/>
</dbReference>
<evidence type="ECO:0000256" key="7">
    <source>
        <dbReference type="SAM" id="SignalP"/>
    </source>
</evidence>
<dbReference type="Proteomes" id="UP000466442">
    <property type="component" value="Unassembled WGS sequence"/>
</dbReference>
<keyword evidence="2" id="KW-0677">Repeat</keyword>
<evidence type="ECO:0000256" key="1">
    <source>
        <dbReference type="ARBA" id="ARBA00004370"/>
    </source>
</evidence>
<dbReference type="SUPFAM" id="SSF49313">
    <property type="entry name" value="Cadherin-like"/>
    <property type="match status" value="1"/>
</dbReference>
<keyword evidence="3 5" id="KW-0106">Calcium</keyword>
<keyword evidence="4" id="KW-0472">Membrane</keyword>
<evidence type="ECO:0000256" key="6">
    <source>
        <dbReference type="SAM" id="MobiDB-lite"/>
    </source>
</evidence>
<evidence type="ECO:0000259" key="8">
    <source>
        <dbReference type="PROSITE" id="PS50268"/>
    </source>
</evidence>